<evidence type="ECO:0000256" key="2">
    <source>
        <dbReference type="SAM" id="Phobius"/>
    </source>
</evidence>
<dbReference type="AlphaFoldDB" id="A0AAD7TPT2"/>
<evidence type="ECO:0000256" key="1">
    <source>
        <dbReference type="SAM" id="MobiDB-lite"/>
    </source>
</evidence>
<feature type="region of interest" description="Disordered" evidence="1">
    <location>
        <begin position="25"/>
        <end position="67"/>
    </location>
</feature>
<dbReference type="Proteomes" id="UP001215151">
    <property type="component" value="Unassembled WGS sequence"/>
</dbReference>
<keyword evidence="2" id="KW-1133">Transmembrane helix</keyword>
<organism evidence="3 4">
    <name type="scientific">Trametes cubensis</name>
    <dbReference type="NCBI Taxonomy" id="1111947"/>
    <lineage>
        <taxon>Eukaryota</taxon>
        <taxon>Fungi</taxon>
        <taxon>Dikarya</taxon>
        <taxon>Basidiomycota</taxon>
        <taxon>Agaricomycotina</taxon>
        <taxon>Agaricomycetes</taxon>
        <taxon>Polyporales</taxon>
        <taxon>Polyporaceae</taxon>
        <taxon>Trametes</taxon>
    </lineage>
</organism>
<feature type="compositionally biased region" description="Low complexity" evidence="1">
    <location>
        <begin position="25"/>
        <end position="55"/>
    </location>
</feature>
<protein>
    <submittedName>
        <fullName evidence="3">Uncharacterized protein</fullName>
    </submittedName>
</protein>
<proteinExistence type="predicted"/>
<comment type="caution">
    <text evidence="3">The sequence shown here is derived from an EMBL/GenBank/DDBJ whole genome shotgun (WGS) entry which is preliminary data.</text>
</comment>
<sequence>MPFQIPSIRIAQASPSLSLEKGSYRLRAPPARLSPSPSSSRPSSSRLTSTHSPSPDGTAREPTPQARFVPASYEKRMALLVALLGCAMLLSFGTAYWLWTTGHRHRP</sequence>
<reference evidence="3" key="1">
    <citation type="submission" date="2022-11" db="EMBL/GenBank/DDBJ databases">
        <title>Genome Sequence of Cubamyces cubensis.</title>
        <authorList>
            <person name="Buettner E."/>
        </authorList>
    </citation>
    <scope>NUCLEOTIDE SEQUENCE</scope>
    <source>
        <strain evidence="3">MPL-01</strain>
    </source>
</reference>
<keyword evidence="4" id="KW-1185">Reference proteome</keyword>
<accession>A0AAD7TPT2</accession>
<dbReference type="EMBL" id="JAPEVG010000208">
    <property type="protein sequence ID" value="KAJ8473847.1"/>
    <property type="molecule type" value="Genomic_DNA"/>
</dbReference>
<evidence type="ECO:0000313" key="3">
    <source>
        <dbReference type="EMBL" id="KAJ8473847.1"/>
    </source>
</evidence>
<gene>
    <name evidence="3" type="ORF">ONZ51_g7613</name>
</gene>
<evidence type="ECO:0000313" key="4">
    <source>
        <dbReference type="Proteomes" id="UP001215151"/>
    </source>
</evidence>
<name>A0AAD7TPT2_9APHY</name>
<keyword evidence="2" id="KW-0812">Transmembrane</keyword>
<feature type="transmembrane region" description="Helical" evidence="2">
    <location>
        <begin position="77"/>
        <end position="99"/>
    </location>
</feature>
<keyword evidence="2" id="KW-0472">Membrane</keyword>